<evidence type="ECO:0000259" key="2">
    <source>
        <dbReference type="Pfam" id="PF01208"/>
    </source>
</evidence>
<gene>
    <name evidence="3" type="ORF">RT761_00197</name>
</gene>
<organism evidence="3 4">
    <name type="scientific">Atribacter laminatus</name>
    <dbReference type="NCBI Taxonomy" id="2847778"/>
    <lineage>
        <taxon>Bacteria</taxon>
        <taxon>Pseudomonadati</taxon>
        <taxon>Atribacterota</taxon>
        <taxon>Atribacteria</taxon>
        <taxon>Atribacterales</taxon>
        <taxon>Atribacteraceae</taxon>
        <taxon>Atribacter</taxon>
    </lineage>
</organism>
<sequence length="364" mass="41771">MNSKERVKTALSHQEPDRVPVTASFVPEFVERLRKQLNFPMHLVNPHGGETHDLEEHFHLDIIQYSVGIANSYYASNEDEYTCDWGIKWKQAEYDTRFGVGRYTEIAENPLADEDRLNNYQPPDPNRKDLYAPFSKIIEQYGKDYYILGVTVCTIFEGAWYLRGLNRLLMDMVYDEEKANCILDIPFHYHLVAASNLTKMGADGIWIGDDVGTQKGMMISPEMWRKYLKPRMAAFCQELKAINPNLKIAYHSDGNIYPIIDELIEIGIDVLNPIQPAAMDPVYLKKRYGKNLSFWGTIDEQYTLPFGSVEDVRQETLSRIQNVAPGGGLILSPTHHIQLDTPIENFLTFLETVQSHGNYPIKTE</sequence>
<keyword evidence="1" id="KW-0472">Membrane</keyword>
<reference evidence="3 4" key="1">
    <citation type="journal article" date="2021" name="Nat. Commun.">
        <title>Isolation of a member of the candidate phylum Atribacteria reveals a unique cell membrane structure.</title>
        <authorList>
            <person name="Taiki K."/>
            <person name="Nobu M.K."/>
            <person name="Kusada H."/>
            <person name="Meng X.-Y."/>
            <person name="Hosoki N."/>
            <person name="Uematsu K."/>
            <person name="Yoshioka H."/>
            <person name="Kamagata Y."/>
            <person name="Tamaki H."/>
        </authorList>
    </citation>
    <scope>NUCLEOTIDE SEQUENCE [LARGE SCALE GENOMIC DNA]</scope>
    <source>
        <strain evidence="3 4">RT761</strain>
    </source>
</reference>
<dbReference type="SUPFAM" id="SSF51726">
    <property type="entry name" value="UROD/MetE-like"/>
    <property type="match status" value="1"/>
</dbReference>
<dbReference type="Proteomes" id="UP000594463">
    <property type="component" value="Chromosome"/>
</dbReference>
<dbReference type="InterPro" id="IPR000257">
    <property type="entry name" value="Uroporphyrinogen_deCOase"/>
</dbReference>
<dbReference type="InterPro" id="IPR052024">
    <property type="entry name" value="Methanogen_methyltrans"/>
</dbReference>
<keyword evidence="1" id="KW-0812">Transmembrane</keyword>
<evidence type="ECO:0000313" key="4">
    <source>
        <dbReference type="Proteomes" id="UP000594463"/>
    </source>
</evidence>
<dbReference type="PANTHER" id="PTHR47099">
    <property type="entry name" value="METHYLCOBAMIDE:COM METHYLTRANSFERASE MTBA"/>
    <property type="match status" value="1"/>
</dbReference>
<dbReference type="KEGG" id="alam:RT761_00197"/>
<evidence type="ECO:0000313" key="3">
    <source>
        <dbReference type="EMBL" id="QPM67009.1"/>
    </source>
</evidence>
<proteinExistence type="predicted"/>
<dbReference type="GO" id="GO:0006779">
    <property type="term" value="P:porphyrin-containing compound biosynthetic process"/>
    <property type="evidence" value="ECO:0007669"/>
    <property type="project" value="InterPro"/>
</dbReference>
<feature type="domain" description="Uroporphyrinogen decarboxylase (URO-D)" evidence="2">
    <location>
        <begin position="105"/>
        <end position="355"/>
    </location>
</feature>
<protein>
    <recommendedName>
        <fullName evidence="2">Uroporphyrinogen decarboxylase (URO-D) domain-containing protein</fullName>
    </recommendedName>
</protein>
<keyword evidence="1" id="KW-1133">Transmembrane helix</keyword>
<dbReference type="InterPro" id="IPR038071">
    <property type="entry name" value="UROD/MetE-like_sf"/>
</dbReference>
<accession>A0A7T1AJD5</accession>
<keyword evidence="4" id="KW-1185">Reference proteome</keyword>
<dbReference type="Pfam" id="PF01208">
    <property type="entry name" value="URO-D"/>
    <property type="match status" value="1"/>
</dbReference>
<evidence type="ECO:0000256" key="1">
    <source>
        <dbReference type="SAM" id="Phobius"/>
    </source>
</evidence>
<dbReference type="PANTHER" id="PTHR47099:SF1">
    <property type="entry name" value="METHYLCOBAMIDE:COM METHYLTRANSFERASE MTBA"/>
    <property type="match status" value="1"/>
</dbReference>
<dbReference type="RefSeq" id="WP_218112236.1">
    <property type="nucleotide sequence ID" value="NZ_CP065383.1"/>
</dbReference>
<dbReference type="Gene3D" id="3.20.20.210">
    <property type="match status" value="1"/>
</dbReference>
<name>A0A7T1AJD5_ATRLM</name>
<feature type="transmembrane region" description="Helical" evidence="1">
    <location>
        <begin position="145"/>
        <end position="162"/>
    </location>
</feature>
<dbReference type="GO" id="GO:0004853">
    <property type="term" value="F:uroporphyrinogen decarboxylase activity"/>
    <property type="evidence" value="ECO:0007669"/>
    <property type="project" value="InterPro"/>
</dbReference>
<dbReference type="AlphaFoldDB" id="A0A7T1AJD5"/>
<dbReference type="EMBL" id="CP065383">
    <property type="protein sequence ID" value="QPM67009.1"/>
    <property type="molecule type" value="Genomic_DNA"/>
</dbReference>